<comment type="caution">
    <text evidence="1">The sequence shown here is derived from an EMBL/GenBank/DDBJ whole genome shotgun (WGS) entry which is preliminary data.</text>
</comment>
<dbReference type="EMBL" id="JBBKAJ010000022">
    <property type="protein sequence ID" value="MEJ8634615.1"/>
    <property type="molecule type" value="Genomic_DNA"/>
</dbReference>
<evidence type="ECO:0000313" key="2">
    <source>
        <dbReference type="Proteomes" id="UP001377168"/>
    </source>
</evidence>
<name>A0ACC6PTK5_9ACTN</name>
<accession>A0ACC6PTK5</accession>
<keyword evidence="1" id="KW-0503">Monooxygenase</keyword>
<proteinExistence type="predicted"/>
<evidence type="ECO:0000313" key="1">
    <source>
        <dbReference type="EMBL" id="MEJ8634615.1"/>
    </source>
</evidence>
<gene>
    <name evidence="1" type="ORF">WKI67_14565</name>
</gene>
<reference evidence="1" key="1">
    <citation type="submission" date="2024-03" db="EMBL/GenBank/DDBJ databases">
        <title>Novel Streptomyces species of biotechnological and ecological value are a feature of Machair soil.</title>
        <authorList>
            <person name="Prole J.R."/>
            <person name="Goodfellow M."/>
            <person name="Allenby N."/>
            <person name="Ward A.C."/>
        </authorList>
    </citation>
    <scope>NUCLEOTIDE SEQUENCE</scope>
    <source>
        <strain evidence="1">MS2.AVA.5</strain>
    </source>
</reference>
<keyword evidence="1" id="KW-0560">Oxidoreductase</keyword>
<keyword evidence="2" id="KW-1185">Reference proteome</keyword>
<sequence>MGTVQNGHSADRLSVVFAVQVTEGCEEGFLEMYDQIRKSVARTPGHIIDRLGEPVEEGSRQWVITSEWETPEAFFAWQQSDEHQEMVAPLRKWVDSTQSLRFRVVKETAEVKS</sequence>
<dbReference type="Proteomes" id="UP001377168">
    <property type="component" value="Unassembled WGS sequence"/>
</dbReference>
<protein>
    <submittedName>
        <fullName evidence="1">Antibiotic biosynthesis monooxygenase family protein</fullName>
    </submittedName>
</protein>
<organism evidence="1 2">
    <name type="scientific">Streptomyces achmelvichensis</name>
    <dbReference type="NCBI Taxonomy" id="3134111"/>
    <lineage>
        <taxon>Bacteria</taxon>
        <taxon>Bacillati</taxon>
        <taxon>Actinomycetota</taxon>
        <taxon>Actinomycetes</taxon>
        <taxon>Kitasatosporales</taxon>
        <taxon>Streptomycetaceae</taxon>
        <taxon>Streptomyces</taxon>
    </lineage>
</organism>